<gene>
    <name evidence="1" type="ORF">HCDG_01908</name>
</gene>
<protein>
    <submittedName>
        <fullName evidence="1">Uncharacterized protein</fullName>
    </submittedName>
</protein>
<accession>C6H657</accession>
<sequence length="124" mass="14381">MREAIKKAVAWQLADMVPIFVVGQQDKAPGERGFRICLAMSWTADSGWDGYERTLRTGQSEKYPTGLEDCEYQFLACLLSFQRMRSPKPRSLRGHEFELGWFRRNNVQETDLESPPQLIIDPVW</sequence>
<dbReference type="EMBL" id="GG692420">
    <property type="protein sequence ID" value="EER43878.1"/>
    <property type="molecule type" value="Genomic_DNA"/>
</dbReference>
<organism evidence="1 2">
    <name type="scientific">Ajellomyces capsulatus (strain H143)</name>
    <name type="common">Darling's disease fungus</name>
    <name type="synonym">Histoplasma capsulatum</name>
    <dbReference type="NCBI Taxonomy" id="544712"/>
    <lineage>
        <taxon>Eukaryota</taxon>
        <taxon>Fungi</taxon>
        <taxon>Dikarya</taxon>
        <taxon>Ascomycota</taxon>
        <taxon>Pezizomycotina</taxon>
        <taxon>Eurotiomycetes</taxon>
        <taxon>Eurotiomycetidae</taxon>
        <taxon>Onygenales</taxon>
        <taxon>Ajellomycetaceae</taxon>
        <taxon>Histoplasma</taxon>
    </lineage>
</organism>
<evidence type="ECO:0000313" key="1">
    <source>
        <dbReference type="EMBL" id="EER43878.1"/>
    </source>
</evidence>
<reference evidence="2" key="1">
    <citation type="submission" date="2009-05" db="EMBL/GenBank/DDBJ databases">
        <title>The genome sequence of Ajellomyces capsulatus strain H143.</title>
        <authorList>
            <person name="Champion M."/>
            <person name="Cuomo C.A."/>
            <person name="Ma L.-J."/>
            <person name="Henn M.R."/>
            <person name="Sil A."/>
            <person name="Goldman B."/>
            <person name="Young S.K."/>
            <person name="Kodira C.D."/>
            <person name="Zeng Q."/>
            <person name="Koehrsen M."/>
            <person name="Alvarado L."/>
            <person name="Berlin A.M."/>
            <person name="Borenstein D."/>
            <person name="Chen Z."/>
            <person name="Engels R."/>
            <person name="Freedman E."/>
            <person name="Gellesch M."/>
            <person name="Goldberg J."/>
            <person name="Griggs A."/>
            <person name="Gujja S."/>
            <person name="Heiman D.I."/>
            <person name="Hepburn T.A."/>
            <person name="Howarth C."/>
            <person name="Jen D."/>
            <person name="Larson L."/>
            <person name="Lewis B."/>
            <person name="Mehta T."/>
            <person name="Park D."/>
            <person name="Pearson M."/>
            <person name="Roberts A."/>
            <person name="Saif S."/>
            <person name="Shea T.D."/>
            <person name="Shenoy N."/>
            <person name="Sisk P."/>
            <person name="Stolte C."/>
            <person name="Sykes S."/>
            <person name="Walk T."/>
            <person name="White J."/>
            <person name="Yandava C."/>
            <person name="Klein B."/>
            <person name="McEwen J.G."/>
            <person name="Puccia R."/>
            <person name="Goldman G.H."/>
            <person name="Felipe M.S."/>
            <person name="Nino-Vega G."/>
            <person name="San-Blas G."/>
            <person name="Taylor J.W."/>
            <person name="Mendoza L."/>
            <person name="Galagan J.E."/>
            <person name="Nusbaum C."/>
            <person name="Birren B.W."/>
        </authorList>
    </citation>
    <scope>NUCLEOTIDE SEQUENCE [LARGE SCALE GENOMIC DNA]</scope>
    <source>
        <strain evidence="2">H143</strain>
    </source>
</reference>
<proteinExistence type="predicted"/>
<dbReference type="HOGENOM" id="CLU_2003270_0_0_1"/>
<dbReference type="VEuPathDB" id="FungiDB:HCDG_01908"/>
<dbReference type="Proteomes" id="UP000002624">
    <property type="component" value="Unassembled WGS sequence"/>
</dbReference>
<dbReference type="AlphaFoldDB" id="C6H657"/>
<name>C6H657_AJECH</name>
<evidence type="ECO:0000313" key="2">
    <source>
        <dbReference type="Proteomes" id="UP000002624"/>
    </source>
</evidence>